<dbReference type="PROSITE" id="PS51257">
    <property type="entry name" value="PROKAR_LIPOPROTEIN"/>
    <property type="match status" value="1"/>
</dbReference>
<dbReference type="Proteomes" id="UP000295668">
    <property type="component" value="Unassembled WGS sequence"/>
</dbReference>
<dbReference type="RefSeq" id="WP_133263091.1">
    <property type="nucleotide sequence ID" value="NZ_SJCY01000009.1"/>
</dbReference>
<dbReference type="OrthoDB" id="773145at2"/>
<reference evidence="1 2" key="1">
    <citation type="submission" date="2019-02" db="EMBL/GenBank/DDBJ databases">
        <title>Pedobacter sp. nov., a novel speices isolated from soil of pinguins habitat in Antarcitica.</title>
        <authorList>
            <person name="He R.-H."/>
        </authorList>
    </citation>
    <scope>NUCLEOTIDE SEQUENCE [LARGE SCALE GENOMIC DNA]</scope>
    <source>
        <strain evidence="1 2">E01020</strain>
    </source>
</reference>
<dbReference type="EMBL" id="SJCY01000009">
    <property type="protein sequence ID" value="TDG35475.1"/>
    <property type="molecule type" value="Genomic_DNA"/>
</dbReference>
<keyword evidence="2" id="KW-1185">Reference proteome</keyword>
<evidence type="ECO:0000313" key="1">
    <source>
        <dbReference type="EMBL" id="TDG35475.1"/>
    </source>
</evidence>
<dbReference type="AlphaFoldDB" id="A0A4R5MJU7"/>
<comment type="caution">
    <text evidence="1">The sequence shown here is derived from an EMBL/GenBank/DDBJ whole genome shotgun (WGS) entry which is preliminary data.</text>
</comment>
<proteinExistence type="predicted"/>
<gene>
    <name evidence="1" type="ORF">EZJ43_12670</name>
</gene>
<protein>
    <submittedName>
        <fullName evidence="1">Uncharacterized protein</fullName>
    </submittedName>
</protein>
<accession>A0A4R5MJU7</accession>
<organism evidence="1 2">
    <name type="scientific">Pedobacter changchengzhani</name>
    <dbReference type="NCBI Taxonomy" id="2529274"/>
    <lineage>
        <taxon>Bacteria</taxon>
        <taxon>Pseudomonadati</taxon>
        <taxon>Bacteroidota</taxon>
        <taxon>Sphingobacteriia</taxon>
        <taxon>Sphingobacteriales</taxon>
        <taxon>Sphingobacteriaceae</taxon>
        <taxon>Pedobacter</taxon>
    </lineage>
</organism>
<evidence type="ECO:0000313" key="2">
    <source>
        <dbReference type="Proteomes" id="UP000295668"/>
    </source>
</evidence>
<name>A0A4R5MJU7_9SPHI</name>
<sequence length="149" mass="16839">MKKIQSQILILVLISIITAGCGKKITEYSKQAEYVFINKTAYSITYIKNSETYNVGPSATMTVKITTDGSENVQASEYMSPFGDNEAYKNSGIKFIVKFDGNRCWEPPFEGSHSPLDIKSYSNERIATNNYKFTYTFTDDDYNRAVNCP</sequence>